<dbReference type="HOGENOM" id="CLU_075808_5_1_10"/>
<reference key="1">
    <citation type="submission" date="2010-11" db="EMBL/GenBank/DDBJ databases">
        <title>The complete genome of Leadbetterella byssophila DSM 17132.</title>
        <authorList>
            <consortium name="US DOE Joint Genome Institute (JGI-PGF)"/>
            <person name="Lucas S."/>
            <person name="Copeland A."/>
            <person name="Lapidus A."/>
            <person name="Glavina del Rio T."/>
            <person name="Dalin E."/>
            <person name="Tice H."/>
            <person name="Bruce D."/>
            <person name="Goodwin L."/>
            <person name="Pitluck S."/>
            <person name="Kyrpides N."/>
            <person name="Mavromatis K."/>
            <person name="Ivanova N."/>
            <person name="Teshima H."/>
            <person name="Brettin T."/>
            <person name="Detter J.C."/>
            <person name="Han C."/>
            <person name="Tapia R."/>
            <person name="Land M."/>
            <person name="Hauser L."/>
            <person name="Markowitz V."/>
            <person name="Cheng J.-F."/>
            <person name="Hugenholtz P."/>
            <person name="Woyke T."/>
            <person name="Wu D."/>
            <person name="Tindall B."/>
            <person name="Pomrenke H.G."/>
            <person name="Brambilla E."/>
            <person name="Klenk H.-P."/>
            <person name="Eisen J.A."/>
        </authorList>
    </citation>
    <scope>NUCLEOTIDE SEQUENCE [LARGE SCALE GENOMIC DNA]</scope>
    <source>
        <strain>DSM 17132</strain>
    </source>
</reference>
<dbReference type="STRING" id="649349.Lbys_3081"/>
<evidence type="ECO:0000313" key="2">
    <source>
        <dbReference type="EMBL" id="ADQ18743.1"/>
    </source>
</evidence>
<keyword evidence="3" id="KW-1185">Reference proteome</keyword>
<accession>E4RUK7</accession>
<dbReference type="Pfam" id="PF03724">
    <property type="entry name" value="META"/>
    <property type="match status" value="1"/>
</dbReference>
<dbReference type="PROSITE" id="PS51257">
    <property type="entry name" value="PROKAR_LIPOPROTEIN"/>
    <property type="match status" value="1"/>
</dbReference>
<gene>
    <name evidence="2" type="ordered locus">Lbys_3081</name>
</gene>
<dbReference type="RefSeq" id="WP_013409774.1">
    <property type="nucleotide sequence ID" value="NC_014655.1"/>
</dbReference>
<dbReference type="InterPro" id="IPR005184">
    <property type="entry name" value="DUF306_Meta_HslJ"/>
</dbReference>
<dbReference type="KEGG" id="lby:Lbys_3081"/>
<organism evidence="2 3">
    <name type="scientific">Leadbetterella byssophila (strain DSM 17132 / JCM 16389 / KACC 11308 / NBRC 106382 / 4M15)</name>
    <dbReference type="NCBI Taxonomy" id="649349"/>
    <lineage>
        <taxon>Bacteria</taxon>
        <taxon>Pseudomonadati</taxon>
        <taxon>Bacteroidota</taxon>
        <taxon>Cytophagia</taxon>
        <taxon>Cytophagales</taxon>
        <taxon>Leadbetterellaceae</taxon>
        <taxon>Leadbetterella</taxon>
    </lineage>
</organism>
<sequence>MRHLIFLFLGLFFFSCDEKSVTTFSELEGSWNFVGYESGYLDCPIDSVYLNITKGDKEYKVEGRAFVNLFHSTVDIGEGKSFKFGTIGSTKMAGPPELMECETAFFEQLKHISIYKLNGNRLHLTYEAKPEQSSIPPVLIFERK</sequence>
<name>E4RUK7_LEAB4</name>
<evidence type="ECO:0000313" key="3">
    <source>
        <dbReference type="Proteomes" id="UP000007435"/>
    </source>
</evidence>
<dbReference type="eggNOG" id="COG3187">
    <property type="taxonomic scope" value="Bacteria"/>
</dbReference>
<reference evidence="2 3" key="2">
    <citation type="journal article" date="2011" name="Stand. Genomic Sci.">
        <title>Complete genome sequence of Leadbetterella byssophila type strain (4M15).</title>
        <authorList>
            <person name="Abt B."/>
            <person name="Teshima H."/>
            <person name="Lucas S."/>
            <person name="Lapidus A."/>
            <person name="Del Rio T.G."/>
            <person name="Nolan M."/>
            <person name="Tice H."/>
            <person name="Cheng J.F."/>
            <person name="Pitluck S."/>
            <person name="Liolios K."/>
            <person name="Pagani I."/>
            <person name="Ivanova N."/>
            <person name="Mavromatis K."/>
            <person name="Pati A."/>
            <person name="Tapia R."/>
            <person name="Han C."/>
            <person name="Goodwin L."/>
            <person name="Chen A."/>
            <person name="Palaniappan K."/>
            <person name="Land M."/>
            <person name="Hauser L."/>
            <person name="Chang Y.J."/>
            <person name="Jeffries C.D."/>
            <person name="Rohde M."/>
            <person name="Goker M."/>
            <person name="Tindall B.J."/>
            <person name="Detter J.C."/>
            <person name="Woyke T."/>
            <person name="Bristow J."/>
            <person name="Eisen J.A."/>
            <person name="Markowitz V."/>
            <person name="Hugenholtz P."/>
            <person name="Klenk H.P."/>
            <person name="Kyrpides N.C."/>
        </authorList>
    </citation>
    <scope>NUCLEOTIDE SEQUENCE [LARGE SCALE GENOMIC DNA]</scope>
    <source>
        <strain evidence="3">DSM 17132 / JCM 16389 / KACC 11308 / NBRC 106382 / 4M15</strain>
    </source>
</reference>
<proteinExistence type="predicted"/>
<dbReference type="Gene3D" id="2.40.128.270">
    <property type="match status" value="1"/>
</dbReference>
<evidence type="ECO:0000259" key="1">
    <source>
        <dbReference type="Pfam" id="PF03724"/>
    </source>
</evidence>
<dbReference type="InterPro" id="IPR038670">
    <property type="entry name" value="HslJ-like_sf"/>
</dbReference>
<protein>
    <recommendedName>
        <fullName evidence="1">DUF306 domain-containing protein</fullName>
    </recommendedName>
</protein>
<dbReference type="EMBL" id="CP002305">
    <property type="protein sequence ID" value="ADQ18743.1"/>
    <property type="molecule type" value="Genomic_DNA"/>
</dbReference>
<feature type="domain" description="DUF306" evidence="1">
    <location>
        <begin position="44"/>
        <end position="129"/>
    </location>
</feature>
<dbReference type="AlphaFoldDB" id="E4RUK7"/>
<dbReference type="OrthoDB" id="953642at2"/>
<dbReference type="Proteomes" id="UP000007435">
    <property type="component" value="Chromosome"/>
</dbReference>